<organism evidence="3 4">
    <name type="scientific">Paracoccus aminovorans</name>
    <dbReference type="NCBI Taxonomy" id="34004"/>
    <lineage>
        <taxon>Bacteria</taxon>
        <taxon>Pseudomonadati</taxon>
        <taxon>Pseudomonadota</taxon>
        <taxon>Alphaproteobacteria</taxon>
        <taxon>Rhodobacterales</taxon>
        <taxon>Paracoccaceae</taxon>
        <taxon>Paracoccus</taxon>
    </lineage>
</organism>
<keyword evidence="4" id="KW-1185">Reference proteome</keyword>
<dbReference type="PANTHER" id="PTHR10458:SF22">
    <property type="entry name" value="PEPTIDE DEFORMYLASE"/>
    <property type="match status" value="1"/>
</dbReference>
<feature type="active site" evidence="2">
    <location>
        <position position="163"/>
    </location>
</feature>
<name>A0A1I2ZLZ0_9RHOB</name>
<dbReference type="OrthoDB" id="9804313at2"/>
<comment type="similarity">
    <text evidence="1 2">Belongs to the polypeptide deformylase family.</text>
</comment>
<comment type="function">
    <text evidence="2">Removes the formyl group from the N-terminal Met of newly synthesized proteins. Requires at least a dipeptide for an efficient rate of reaction. N-terminal L-methionine is a prerequisite for activity but the enzyme has broad specificity at other positions.</text>
</comment>
<dbReference type="HAMAP" id="MF_00163">
    <property type="entry name" value="Pep_deformylase"/>
    <property type="match status" value="1"/>
</dbReference>
<sequence length="181" mass="19385">MPEPLTGKDMAGAPRAPDPAALAARGRVRPILLHPDPALRRRCTPVGRLGWDRLSQLAADLLVTMYDAGGRGLAGPQLGECHRIFVMDPGWKQGAPLPRIVLDPEILPLAGEVATLEETCLSIPGRPVAVARPAVVSLRCFDLTGALQLLTLSGIEARIAQHEADHLDGRLILDILPEADR</sequence>
<dbReference type="GO" id="GO:0006412">
    <property type="term" value="P:translation"/>
    <property type="evidence" value="ECO:0007669"/>
    <property type="project" value="UniProtKB-UniRule"/>
</dbReference>
<accession>A0A1I2ZLZ0</accession>
<dbReference type="SUPFAM" id="SSF56420">
    <property type="entry name" value="Peptide deformylase"/>
    <property type="match status" value="1"/>
</dbReference>
<keyword evidence="2" id="KW-0378">Hydrolase</keyword>
<feature type="binding site" evidence="2">
    <location>
        <position position="120"/>
    </location>
    <ligand>
        <name>Fe cation</name>
        <dbReference type="ChEBI" id="CHEBI:24875"/>
    </ligand>
</feature>
<dbReference type="STRING" id="34004.SAMN04488021_10961"/>
<dbReference type="Pfam" id="PF01327">
    <property type="entry name" value="Pep_deformylase"/>
    <property type="match status" value="1"/>
</dbReference>
<dbReference type="CDD" id="cd00487">
    <property type="entry name" value="Pep_deformylase"/>
    <property type="match status" value="1"/>
</dbReference>
<comment type="cofactor">
    <cofactor evidence="2">
        <name>Fe(2+)</name>
        <dbReference type="ChEBI" id="CHEBI:29033"/>
    </cofactor>
    <text evidence="2">Binds 1 Fe(2+) ion.</text>
</comment>
<dbReference type="PANTHER" id="PTHR10458">
    <property type="entry name" value="PEPTIDE DEFORMYLASE"/>
    <property type="match status" value="1"/>
</dbReference>
<dbReference type="EC" id="3.5.1.88" evidence="2"/>
<dbReference type="Proteomes" id="UP000183635">
    <property type="component" value="Unassembled WGS sequence"/>
</dbReference>
<keyword evidence="2" id="KW-0479">Metal-binding</keyword>
<feature type="binding site" evidence="2">
    <location>
        <position position="162"/>
    </location>
    <ligand>
        <name>Fe cation</name>
        <dbReference type="ChEBI" id="CHEBI:24875"/>
    </ligand>
</feature>
<dbReference type="EMBL" id="FOPU01000009">
    <property type="protein sequence ID" value="SFH38616.1"/>
    <property type="molecule type" value="Genomic_DNA"/>
</dbReference>
<dbReference type="GO" id="GO:0046872">
    <property type="term" value="F:metal ion binding"/>
    <property type="evidence" value="ECO:0007669"/>
    <property type="project" value="UniProtKB-KW"/>
</dbReference>
<evidence type="ECO:0000313" key="3">
    <source>
        <dbReference type="EMBL" id="SFH38616.1"/>
    </source>
</evidence>
<comment type="catalytic activity">
    <reaction evidence="2">
        <text>N-terminal N-formyl-L-methionyl-[peptide] + H2O = N-terminal L-methionyl-[peptide] + formate</text>
        <dbReference type="Rhea" id="RHEA:24420"/>
        <dbReference type="Rhea" id="RHEA-COMP:10639"/>
        <dbReference type="Rhea" id="RHEA-COMP:10640"/>
        <dbReference type="ChEBI" id="CHEBI:15377"/>
        <dbReference type="ChEBI" id="CHEBI:15740"/>
        <dbReference type="ChEBI" id="CHEBI:49298"/>
        <dbReference type="ChEBI" id="CHEBI:64731"/>
        <dbReference type="EC" id="3.5.1.88"/>
    </reaction>
</comment>
<dbReference type="Gene3D" id="3.90.45.10">
    <property type="entry name" value="Peptide deformylase"/>
    <property type="match status" value="1"/>
</dbReference>
<evidence type="ECO:0000313" key="4">
    <source>
        <dbReference type="Proteomes" id="UP000183635"/>
    </source>
</evidence>
<dbReference type="GO" id="GO:0042586">
    <property type="term" value="F:peptide deformylase activity"/>
    <property type="evidence" value="ECO:0007669"/>
    <property type="project" value="UniProtKB-UniRule"/>
</dbReference>
<evidence type="ECO:0000256" key="2">
    <source>
        <dbReference type="HAMAP-Rule" id="MF_00163"/>
    </source>
</evidence>
<dbReference type="AlphaFoldDB" id="A0A1I2ZLZ0"/>
<dbReference type="PIRSF" id="PIRSF004749">
    <property type="entry name" value="Pep_def"/>
    <property type="match status" value="1"/>
</dbReference>
<dbReference type="InterPro" id="IPR023635">
    <property type="entry name" value="Peptide_deformylase"/>
</dbReference>
<protein>
    <recommendedName>
        <fullName evidence="2">Peptide deformylase</fullName>
        <shortName evidence="2">PDF</shortName>
        <ecNumber evidence="2">3.5.1.88</ecNumber>
    </recommendedName>
    <alternativeName>
        <fullName evidence="2">Polypeptide deformylase</fullName>
    </alternativeName>
</protein>
<proteinExistence type="inferred from homology"/>
<feature type="binding site" evidence="2">
    <location>
        <position position="166"/>
    </location>
    <ligand>
        <name>Fe cation</name>
        <dbReference type="ChEBI" id="CHEBI:24875"/>
    </ligand>
</feature>
<evidence type="ECO:0000256" key="1">
    <source>
        <dbReference type="ARBA" id="ARBA00010759"/>
    </source>
</evidence>
<reference evidence="3 4" key="1">
    <citation type="submission" date="2016-10" db="EMBL/GenBank/DDBJ databases">
        <authorList>
            <person name="de Groot N.N."/>
        </authorList>
    </citation>
    <scope>NUCLEOTIDE SEQUENCE [LARGE SCALE GENOMIC DNA]</scope>
    <source>
        <strain evidence="3 4">DSM 8537</strain>
    </source>
</reference>
<keyword evidence="2" id="KW-0408">Iron</keyword>
<gene>
    <name evidence="2" type="primary">def</name>
    <name evidence="3" type="ORF">SAMN04488021_10961</name>
</gene>
<dbReference type="InterPro" id="IPR036821">
    <property type="entry name" value="Peptide_deformylase_sf"/>
</dbReference>
<keyword evidence="2" id="KW-0648">Protein biosynthesis</keyword>
<dbReference type="PRINTS" id="PR01576">
    <property type="entry name" value="PDEFORMYLASE"/>
</dbReference>